<comment type="caution">
    <text evidence="10">The sequence shown here is derived from an EMBL/GenBank/DDBJ whole genome shotgun (WGS) entry which is preliminary data.</text>
</comment>
<dbReference type="PANTHER" id="PTHR48182">
    <property type="entry name" value="PROTEIN SERAC1"/>
    <property type="match status" value="1"/>
</dbReference>
<evidence type="ECO:0000313" key="10">
    <source>
        <dbReference type="EMBL" id="KKZ66263.1"/>
    </source>
</evidence>
<keyword evidence="8" id="KW-0653">Protein transport</keyword>
<dbReference type="OrthoDB" id="5086500at2759"/>
<accession>A0A0G2I6Z5</accession>
<reference evidence="11" key="1">
    <citation type="journal article" date="2015" name="PLoS Genet.">
        <title>The dynamic genome and transcriptome of the human fungal pathogen Blastomyces and close relative Emmonsia.</title>
        <authorList>
            <person name="Munoz J.F."/>
            <person name="Gauthier G.M."/>
            <person name="Desjardins C.A."/>
            <person name="Gallo J.E."/>
            <person name="Holder J."/>
            <person name="Sullivan T.D."/>
            <person name="Marty A.J."/>
            <person name="Carmen J.C."/>
            <person name="Chen Z."/>
            <person name="Ding L."/>
            <person name="Gujja S."/>
            <person name="Magrini V."/>
            <person name="Misas E."/>
            <person name="Mitreva M."/>
            <person name="Priest M."/>
            <person name="Saif S."/>
            <person name="Whiston E.A."/>
            <person name="Young S."/>
            <person name="Zeng Q."/>
            <person name="Goldman W.E."/>
            <person name="Mardis E.R."/>
            <person name="Taylor J.W."/>
            <person name="McEwen J.G."/>
            <person name="Clay O.K."/>
            <person name="Klein B.S."/>
            <person name="Cuomo C.A."/>
        </authorList>
    </citation>
    <scope>NUCLEOTIDE SEQUENCE [LARGE SCALE GENOMIC DNA]</scope>
    <source>
        <strain evidence="11">UAMH 3008</strain>
    </source>
</reference>
<proteinExistence type="inferred from homology"/>
<dbReference type="AlphaFoldDB" id="A0A0G2I6Z5"/>
<dbReference type="InterPro" id="IPR012908">
    <property type="entry name" value="PGAP1-ab_dom-like"/>
</dbReference>
<evidence type="ECO:0000256" key="4">
    <source>
        <dbReference type="ARBA" id="ARBA00015856"/>
    </source>
</evidence>
<comment type="function">
    <text evidence="1 8">Involved in inositol deacylation of GPI-anchored proteins which plays important roles in the quality control and ER-associated degradation of GPI-anchored proteins.</text>
</comment>
<dbReference type="GO" id="GO:0016788">
    <property type="term" value="F:hydrolase activity, acting on ester bonds"/>
    <property type="evidence" value="ECO:0007669"/>
    <property type="project" value="InterPro"/>
</dbReference>
<dbReference type="Gene3D" id="3.40.50.1820">
    <property type="entry name" value="alpha/beta hydrolase"/>
    <property type="match status" value="1"/>
</dbReference>
<name>A0A0G2I6Z5_9EURO</name>
<evidence type="ECO:0000256" key="7">
    <source>
        <dbReference type="ARBA" id="ARBA00023136"/>
    </source>
</evidence>
<comment type="subcellular location">
    <subcellularLocation>
        <location evidence="8">Endoplasmic reticulum membrane</location>
    </subcellularLocation>
    <subcellularLocation>
        <location evidence="3">Membrane</location>
    </subcellularLocation>
    <subcellularLocation>
        <location evidence="2">Mitochondrion</location>
    </subcellularLocation>
</comment>
<gene>
    <name evidence="10" type="ORF">EMCG_08034</name>
</gene>
<dbReference type="Proteomes" id="UP000034164">
    <property type="component" value="Unassembled WGS sequence"/>
</dbReference>
<dbReference type="EC" id="3.1.-.-" evidence="8"/>
<dbReference type="GO" id="GO:0005789">
    <property type="term" value="C:endoplasmic reticulum membrane"/>
    <property type="evidence" value="ECO:0007669"/>
    <property type="project" value="UniProtKB-SubCell"/>
</dbReference>
<keyword evidence="5 8" id="KW-0256">Endoplasmic reticulum</keyword>
<keyword evidence="6" id="KW-0496">Mitochondrion</keyword>
<evidence type="ECO:0000256" key="8">
    <source>
        <dbReference type="RuleBase" id="RU365011"/>
    </source>
</evidence>
<keyword evidence="7 8" id="KW-0472">Membrane</keyword>
<evidence type="ECO:0000256" key="2">
    <source>
        <dbReference type="ARBA" id="ARBA00004173"/>
    </source>
</evidence>
<dbReference type="GO" id="GO:0015031">
    <property type="term" value="P:protein transport"/>
    <property type="evidence" value="ECO:0007669"/>
    <property type="project" value="UniProtKB-KW"/>
</dbReference>
<evidence type="ECO:0000259" key="9">
    <source>
        <dbReference type="Pfam" id="PF07819"/>
    </source>
</evidence>
<dbReference type="GO" id="GO:0005739">
    <property type="term" value="C:mitochondrion"/>
    <property type="evidence" value="ECO:0007669"/>
    <property type="project" value="UniProtKB-SubCell"/>
</dbReference>
<dbReference type="InterPro" id="IPR029058">
    <property type="entry name" value="AB_hydrolase_fold"/>
</dbReference>
<dbReference type="PANTHER" id="PTHR48182:SF2">
    <property type="entry name" value="PROTEIN SERAC1"/>
    <property type="match status" value="1"/>
</dbReference>
<dbReference type="VEuPathDB" id="FungiDB:EMCG_08034"/>
<evidence type="ECO:0000256" key="3">
    <source>
        <dbReference type="ARBA" id="ARBA00004370"/>
    </source>
</evidence>
<dbReference type="InterPro" id="IPR052374">
    <property type="entry name" value="SERAC1"/>
</dbReference>
<evidence type="ECO:0000256" key="6">
    <source>
        <dbReference type="ARBA" id="ARBA00023128"/>
    </source>
</evidence>
<evidence type="ECO:0000313" key="11">
    <source>
        <dbReference type="Proteomes" id="UP000034164"/>
    </source>
</evidence>
<evidence type="ECO:0000256" key="1">
    <source>
        <dbReference type="ARBA" id="ARBA00003496"/>
    </source>
</evidence>
<evidence type="ECO:0000256" key="5">
    <source>
        <dbReference type="ARBA" id="ARBA00022824"/>
    </source>
</evidence>
<organism evidence="10 11">
    <name type="scientific">[Emmonsia] crescens</name>
    <dbReference type="NCBI Taxonomy" id="73230"/>
    <lineage>
        <taxon>Eukaryota</taxon>
        <taxon>Fungi</taxon>
        <taxon>Dikarya</taxon>
        <taxon>Ascomycota</taxon>
        <taxon>Pezizomycotina</taxon>
        <taxon>Eurotiomycetes</taxon>
        <taxon>Eurotiomycetidae</taxon>
        <taxon>Onygenales</taxon>
        <taxon>Ajellomycetaceae</taxon>
        <taxon>Emergomyces</taxon>
    </lineage>
</organism>
<keyword evidence="8" id="KW-0378">Hydrolase</keyword>
<sequence length="147" mass="16220">MDIRESPVLVQSGKSTQIVFVDHSMGGLVIKQTLLLAKQDPSCSEIAARIHTLFFLATPHRGADMAVVFEQSPYSEAIQAINDNFCHAYQGVQLYSFFKTVPTAIGLIVNKSSAVIELLGEHILHLNADHSNVCKFDSPVDDNYCRL</sequence>
<keyword evidence="8" id="KW-0813">Transport</keyword>
<dbReference type="Pfam" id="PF07819">
    <property type="entry name" value="PGAP1"/>
    <property type="match status" value="1"/>
</dbReference>
<comment type="similarity">
    <text evidence="8">Belongs to the GPI inositol-deacylase family.</text>
</comment>
<feature type="domain" description="GPI inositol-deacylase PGAP1-like alpha/beta" evidence="9">
    <location>
        <begin position="12"/>
        <end position="66"/>
    </location>
</feature>
<dbReference type="EMBL" id="LCZI01000501">
    <property type="protein sequence ID" value="KKZ66263.1"/>
    <property type="molecule type" value="Genomic_DNA"/>
</dbReference>
<protein>
    <recommendedName>
        <fullName evidence="4 8">GPI inositol-deacylase</fullName>
        <ecNumber evidence="8">3.1.-.-</ecNumber>
    </recommendedName>
</protein>
<dbReference type="SUPFAM" id="SSF53474">
    <property type="entry name" value="alpha/beta-Hydrolases"/>
    <property type="match status" value="1"/>
</dbReference>